<feature type="region of interest" description="Disordered" evidence="1">
    <location>
        <begin position="1"/>
        <end position="26"/>
    </location>
</feature>
<organism evidence="2 3">
    <name type="scientific">Streptacidiphilus pinicola</name>
    <dbReference type="NCBI Taxonomy" id="2219663"/>
    <lineage>
        <taxon>Bacteria</taxon>
        <taxon>Bacillati</taxon>
        <taxon>Actinomycetota</taxon>
        <taxon>Actinomycetes</taxon>
        <taxon>Kitasatosporales</taxon>
        <taxon>Streptomycetaceae</taxon>
        <taxon>Streptacidiphilus</taxon>
    </lineage>
</organism>
<reference evidence="2 3" key="1">
    <citation type="submission" date="2018-06" db="EMBL/GenBank/DDBJ databases">
        <title>Streptacidiphilus pinicola sp. nov., isolated from pine grove soil.</title>
        <authorList>
            <person name="Roh S.G."/>
            <person name="Park S."/>
            <person name="Kim M.-K."/>
            <person name="Yun B.-R."/>
            <person name="Park J."/>
            <person name="Kim M.J."/>
            <person name="Kim Y.S."/>
            <person name="Kim S.B."/>
        </authorList>
    </citation>
    <scope>NUCLEOTIDE SEQUENCE [LARGE SCALE GENOMIC DNA]</scope>
    <source>
        <strain evidence="2 3">MMS16-CNU450</strain>
    </source>
</reference>
<protein>
    <submittedName>
        <fullName evidence="2">Uncharacterized protein</fullName>
    </submittedName>
</protein>
<keyword evidence="3" id="KW-1185">Reference proteome</keyword>
<dbReference type="AlphaFoldDB" id="A0A2X0IM44"/>
<evidence type="ECO:0000313" key="2">
    <source>
        <dbReference type="EMBL" id="RAG86202.1"/>
    </source>
</evidence>
<feature type="compositionally biased region" description="Pro residues" evidence="1">
    <location>
        <begin position="68"/>
        <end position="79"/>
    </location>
</feature>
<name>A0A2X0IM44_9ACTN</name>
<dbReference type="OrthoDB" id="3428837at2"/>
<evidence type="ECO:0000313" key="3">
    <source>
        <dbReference type="Proteomes" id="UP000248889"/>
    </source>
</evidence>
<comment type="caution">
    <text evidence="2">The sequence shown here is derived from an EMBL/GenBank/DDBJ whole genome shotgun (WGS) entry which is preliminary data.</text>
</comment>
<proteinExistence type="predicted"/>
<sequence>MAPRPDQTPARSRERSTRCAARAGWRARPDSVRGAVGGDVATGGRRVDRTEIAAFLRGWELVPPGLVPAPDWHPYPGSDPQPAARQHRLPRWPANPDRSPSGGHLELAVQYSLEAHSGEQVEH</sequence>
<gene>
    <name evidence="2" type="ORF">DN069_07840</name>
</gene>
<feature type="region of interest" description="Disordered" evidence="1">
    <location>
        <begin position="68"/>
        <end position="104"/>
    </location>
</feature>
<evidence type="ECO:0000256" key="1">
    <source>
        <dbReference type="SAM" id="MobiDB-lite"/>
    </source>
</evidence>
<dbReference type="Proteomes" id="UP000248889">
    <property type="component" value="Unassembled WGS sequence"/>
</dbReference>
<dbReference type="EMBL" id="QKYN01000031">
    <property type="protein sequence ID" value="RAG86202.1"/>
    <property type="molecule type" value="Genomic_DNA"/>
</dbReference>
<dbReference type="InterPro" id="IPR029063">
    <property type="entry name" value="SAM-dependent_MTases_sf"/>
</dbReference>
<dbReference type="Gene3D" id="3.40.50.150">
    <property type="entry name" value="Vaccinia Virus protein VP39"/>
    <property type="match status" value="1"/>
</dbReference>
<accession>A0A2X0IM44</accession>